<dbReference type="AlphaFoldDB" id="A0A0A2CCE2"/>
<keyword evidence="1" id="KW-1133">Transmembrane helix</keyword>
<keyword evidence="1" id="KW-0812">Transmembrane</keyword>
<gene>
    <name evidence="2" type="ORF">EV03_0147</name>
</gene>
<dbReference type="EMBL" id="JNAX01000003">
    <property type="protein sequence ID" value="KGG22254.1"/>
    <property type="molecule type" value="Genomic_DNA"/>
</dbReference>
<feature type="transmembrane region" description="Helical" evidence="1">
    <location>
        <begin position="26"/>
        <end position="44"/>
    </location>
</feature>
<organism evidence="2 3">
    <name type="scientific">Prochlorococcus marinus str. PAC1</name>
    <dbReference type="NCBI Taxonomy" id="59924"/>
    <lineage>
        <taxon>Bacteria</taxon>
        <taxon>Bacillati</taxon>
        <taxon>Cyanobacteriota</taxon>
        <taxon>Cyanophyceae</taxon>
        <taxon>Synechococcales</taxon>
        <taxon>Prochlorococcaceae</taxon>
        <taxon>Prochlorococcus</taxon>
    </lineage>
</organism>
<evidence type="ECO:0000256" key="1">
    <source>
        <dbReference type="SAM" id="Phobius"/>
    </source>
</evidence>
<comment type="caution">
    <text evidence="2">The sequence shown here is derived from an EMBL/GenBank/DDBJ whole genome shotgun (WGS) entry which is preliminary data.</text>
</comment>
<evidence type="ECO:0000313" key="3">
    <source>
        <dbReference type="Proteomes" id="UP000030392"/>
    </source>
</evidence>
<keyword evidence="1" id="KW-0472">Membrane</keyword>
<proteinExistence type="predicted"/>
<name>A0A0A2CCE2_PROMR</name>
<dbReference type="Proteomes" id="UP000030392">
    <property type="component" value="Unassembled WGS sequence"/>
</dbReference>
<protein>
    <submittedName>
        <fullName evidence="2">Uncharacterized protein</fullName>
    </submittedName>
</protein>
<sequence>MATYSLLLGIIVIIISWKFFNDWASGLAGFIYGGVLFWSFKLFVQMIKALFG</sequence>
<feature type="transmembrane region" description="Helical" evidence="1">
    <location>
        <begin position="5"/>
        <end position="20"/>
    </location>
</feature>
<reference evidence="3" key="1">
    <citation type="journal article" date="2014" name="Sci. Data">
        <title>Genomes of diverse isolates of the marine cyanobacterium Prochlorococcus.</title>
        <authorList>
            <person name="Biller S."/>
            <person name="Berube P."/>
            <person name="Thompson J."/>
            <person name="Kelly L."/>
            <person name="Roggensack S."/>
            <person name="Awad L."/>
            <person name="Roache-Johnson K."/>
            <person name="Ding H."/>
            <person name="Giovannoni S.J."/>
            <person name="Moore L.R."/>
            <person name="Chisholm S.W."/>
        </authorList>
    </citation>
    <scope>NUCLEOTIDE SEQUENCE [LARGE SCALE GENOMIC DNA]</scope>
    <source>
        <strain evidence="3">PAC1</strain>
    </source>
</reference>
<accession>A0A0A2CCE2</accession>
<dbReference type="RefSeq" id="WP_181414040.1">
    <property type="nucleotide sequence ID" value="NZ_CP138967.1"/>
</dbReference>
<evidence type="ECO:0000313" key="2">
    <source>
        <dbReference type="EMBL" id="KGG22254.1"/>
    </source>
</evidence>